<name>A0A131Y1R1_IXORI</name>
<dbReference type="AlphaFoldDB" id="A0A131Y1R1"/>
<dbReference type="InterPro" id="IPR019319">
    <property type="entry name" value="Plg-R(KT)"/>
</dbReference>
<proteinExistence type="evidence at transcript level"/>
<evidence type="ECO:0000313" key="2">
    <source>
        <dbReference type="EMBL" id="JAP71831.1"/>
    </source>
</evidence>
<reference evidence="2" key="1">
    <citation type="submission" date="2016-02" db="EMBL/GenBank/DDBJ databases">
        <title>RNAseq analyses of the midgut from blood- or serum-fed Ixodes ricinus ticks.</title>
        <authorList>
            <person name="Perner J."/>
            <person name="Provaznik J."/>
            <person name="Schrenkova J."/>
            <person name="Urbanova V."/>
            <person name="Ribeiro J.M."/>
            <person name="Kopacek P."/>
        </authorList>
    </citation>
    <scope>NUCLEOTIDE SEQUENCE</scope>
    <source>
        <tissue evidence="2">Gut</tissue>
    </source>
</reference>
<feature type="transmembrane region" description="Helical" evidence="1">
    <location>
        <begin position="52"/>
        <end position="71"/>
    </location>
</feature>
<keyword evidence="1" id="KW-1133">Transmembrane helix</keyword>
<evidence type="ECO:0000256" key="1">
    <source>
        <dbReference type="SAM" id="Phobius"/>
    </source>
</evidence>
<organism evidence="2">
    <name type="scientific">Ixodes ricinus</name>
    <name type="common">Common tick</name>
    <name type="synonym">Acarus ricinus</name>
    <dbReference type="NCBI Taxonomy" id="34613"/>
    <lineage>
        <taxon>Eukaryota</taxon>
        <taxon>Metazoa</taxon>
        <taxon>Ecdysozoa</taxon>
        <taxon>Arthropoda</taxon>
        <taxon>Chelicerata</taxon>
        <taxon>Arachnida</taxon>
        <taxon>Acari</taxon>
        <taxon>Parasitiformes</taxon>
        <taxon>Ixodida</taxon>
        <taxon>Ixodoidea</taxon>
        <taxon>Ixodidae</taxon>
        <taxon>Ixodinae</taxon>
        <taxon>Ixodes</taxon>
    </lineage>
</organism>
<keyword evidence="1" id="KW-0812">Transmembrane</keyword>
<dbReference type="PANTHER" id="PTHR13411:SF6">
    <property type="entry name" value="PLASMINOGEN RECEPTOR (KT)"/>
    <property type="match status" value="1"/>
</dbReference>
<dbReference type="EMBL" id="GEFM01003965">
    <property type="protein sequence ID" value="JAP71831.1"/>
    <property type="molecule type" value="mRNA"/>
</dbReference>
<dbReference type="PANTHER" id="PTHR13411">
    <property type="entry name" value="PLASMINOGEN RECEPTOR (KT)"/>
    <property type="match status" value="1"/>
</dbReference>
<dbReference type="GO" id="GO:0005886">
    <property type="term" value="C:plasma membrane"/>
    <property type="evidence" value="ECO:0007669"/>
    <property type="project" value="InterPro"/>
</dbReference>
<protein>
    <submittedName>
        <fullName evidence="2">Putative conserved protein with signal anchor</fullName>
    </submittedName>
</protein>
<dbReference type="Pfam" id="PF10166">
    <property type="entry name" value="DUF2368"/>
    <property type="match status" value="1"/>
</dbReference>
<sequence length="153" mass="17233">MGFAWSRPPDSPVGEQELTLEMQTLELERQIHLRGLLQRRKLALKIAEARELFFWLTAFYALSAAGLGLGFQRTRRLSTLAPLLPLTFVLAYQGDSAYGSKQDRIRGEAENILVYEPELLEAPLGLPTVGGIDESREKARDEESFSKAHDIFL</sequence>
<accession>A0A131Y1R1</accession>
<keyword evidence="1" id="KW-0472">Membrane</keyword>